<sequence length="295" mass="34286">MTILRGIPRICKLYTLLNSNSSKNVVVNIVRNNKTFAHSIRVKKPKTQDPGELIKWVLLMIPTTSFGLGCWQVYRLQWKLELIDMLHAKSNSTPVPMPHDFEELEKMEYRPVKVKGEFLHEKEILIGPRALIENDVIMQRTGSLISDPKKNQGWLVITPFKLSDSGEVILINRGWIPQSLRPKEKRQASMVKGEVELTGVVRLTENRSPFMPKNNPEKNSWLYRDLSQMSAYFNCAPVWLDAKGIPDPPEGWPLPNQTRITMRNEHFSYLVTWYMLSAFTAVMWHRYFIRKLPLL</sequence>
<keyword evidence="4 6" id="KW-1133">Transmembrane helix</keyword>
<dbReference type="OMA" id="WYSRDVA"/>
<dbReference type="RefSeq" id="XP_026499119.1">
    <property type="nucleotide sequence ID" value="XM_026643334.2"/>
</dbReference>
<dbReference type="AlphaFoldDB" id="A0A8B8IPS4"/>
<dbReference type="CDD" id="cd06662">
    <property type="entry name" value="SURF1"/>
    <property type="match status" value="1"/>
</dbReference>
<dbReference type="PROSITE" id="PS50895">
    <property type="entry name" value="SURF1"/>
    <property type="match status" value="1"/>
</dbReference>
<accession>A0A8B8IPS4</accession>
<dbReference type="InterPro" id="IPR045214">
    <property type="entry name" value="Surf1/Surf4"/>
</dbReference>
<comment type="caution">
    <text evidence="6">Lacks conserved residue(s) required for the propagation of feature annotation.</text>
</comment>
<evidence type="ECO:0000256" key="1">
    <source>
        <dbReference type="ARBA" id="ARBA00004370"/>
    </source>
</evidence>
<dbReference type="InterPro" id="IPR002994">
    <property type="entry name" value="Surf1/Shy1"/>
</dbReference>
<evidence type="ECO:0000256" key="3">
    <source>
        <dbReference type="ARBA" id="ARBA00022692"/>
    </source>
</evidence>
<dbReference type="PANTHER" id="PTHR23427">
    <property type="entry name" value="SURFEIT LOCUS PROTEIN"/>
    <property type="match status" value="1"/>
</dbReference>
<reference evidence="8" key="1">
    <citation type="submission" date="2025-08" db="UniProtKB">
        <authorList>
            <consortium name="RefSeq"/>
        </authorList>
    </citation>
    <scope>IDENTIFICATION</scope>
    <source>
        <tissue evidence="8">Whole body</tissue>
    </source>
</reference>
<evidence type="ECO:0000256" key="5">
    <source>
        <dbReference type="ARBA" id="ARBA00023136"/>
    </source>
</evidence>
<gene>
    <name evidence="8" type="primary">LOC113402950</name>
</gene>
<comment type="function">
    <text evidence="6">Probably involved in the biogenesis of the COX complex.</text>
</comment>
<feature type="transmembrane region" description="Helical" evidence="6">
    <location>
        <begin position="267"/>
        <end position="289"/>
    </location>
</feature>
<name>A0A8B8IPS4_VANTA</name>
<dbReference type="CTD" id="6834"/>
<comment type="subcellular location">
    <subcellularLocation>
        <location evidence="1">Membrane</location>
    </subcellularLocation>
    <subcellularLocation>
        <location evidence="6">Mitochondrion inner membrane</location>
        <topology evidence="6">Multi-pass membrane protein</topology>
    </subcellularLocation>
</comment>
<keyword evidence="6" id="KW-0999">Mitochondrion inner membrane</keyword>
<evidence type="ECO:0000256" key="4">
    <source>
        <dbReference type="ARBA" id="ARBA00022989"/>
    </source>
</evidence>
<keyword evidence="3 6" id="KW-0812">Transmembrane</keyword>
<proteinExistence type="inferred from homology"/>
<evidence type="ECO:0000256" key="6">
    <source>
        <dbReference type="RuleBase" id="RU363076"/>
    </source>
</evidence>
<keyword evidence="5 6" id="KW-0472">Membrane</keyword>
<keyword evidence="7" id="KW-1185">Reference proteome</keyword>
<protein>
    <recommendedName>
        <fullName evidence="6">SURF1-like protein</fullName>
    </recommendedName>
</protein>
<evidence type="ECO:0000313" key="7">
    <source>
        <dbReference type="Proteomes" id="UP001652626"/>
    </source>
</evidence>
<dbReference type="PANTHER" id="PTHR23427:SF2">
    <property type="entry name" value="SURFEIT LOCUS PROTEIN 1"/>
    <property type="match status" value="1"/>
</dbReference>
<dbReference type="GO" id="GO:0033617">
    <property type="term" value="P:mitochondrial respiratory chain complex IV assembly"/>
    <property type="evidence" value="ECO:0007669"/>
    <property type="project" value="TreeGrafter"/>
</dbReference>
<evidence type="ECO:0000313" key="8">
    <source>
        <dbReference type="RefSeq" id="XP_026499119.1"/>
    </source>
</evidence>
<keyword evidence="6" id="KW-0496">Mitochondrion</keyword>
<dbReference type="GeneID" id="113402950"/>
<organism evidence="7 8">
    <name type="scientific">Vanessa tameamea</name>
    <name type="common">Kamehameha butterfly</name>
    <dbReference type="NCBI Taxonomy" id="334116"/>
    <lineage>
        <taxon>Eukaryota</taxon>
        <taxon>Metazoa</taxon>
        <taxon>Ecdysozoa</taxon>
        <taxon>Arthropoda</taxon>
        <taxon>Hexapoda</taxon>
        <taxon>Insecta</taxon>
        <taxon>Pterygota</taxon>
        <taxon>Neoptera</taxon>
        <taxon>Endopterygota</taxon>
        <taxon>Lepidoptera</taxon>
        <taxon>Glossata</taxon>
        <taxon>Ditrysia</taxon>
        <taxon>Papilionoidea</taxon>
        <taxon>Nymphalidae</taxon>
        <taxon>Nymphalinae</taxon>
        <taxon>Vanessa</taxon>
    </lineage>
</organism>
<evidence type="ECO:0000256" key="2">
    <source>
        <dbReference type="ARBA" id="ARBA00007165"/>
    </source>
</evidence>
<dbReference type="OrthoDB" id="10040024at2759"/>
<dbReference type="GO" id="GO:0005743">
    <property type="term" value="C:mitochondrial inner membrane"/>
    <property type="evidence" value="ECO:0007669"/>
    <property type="project" value="UniProtKB-SubCell"/>
</dbReference>
<comment type="similarity">
    <text evidence="2 6">Belongs to the SURF1 family.</text>
</comment>
<dbReference type="Pfam" id="PF02104">
    <property type="entry name" value="SURF1"/>
    <property type="match status" value="1"/>
</dbReference>
<dbReference type="Proteomes" id="UP001652626">
    <property type="component" value="Chromosome Z"/>
</dbReference>